<comment type="catalytic activity">
    <reaction evidence="8 11">
        <text>an N-terminal (5-L-glutamyl)-[peptide] + an alpha-amino acid = 5-L-glutamyl amino acid + an N-terminal L-alpha-aminoacyl-[peptide]</text>
        <dbReference type="Rhea" id="RHEA:23904"/>
        <dbReference type="Rhea" id="RHEA-COMP:9780"/>
        <dbReference type="Rhea" id="RHEA-COMP:9795"/>
        <dbReference type="ChEBI" id="CHEBI:77644"/>
        <dbReference type="ChEBI" id="CHEBI:78597"/>
        <dbReference type="ChEBI" id="CHEBI:78599"/>
        <dbReference type="ChEBI" id="CHEBI:78608"/>
        <dbReference type="EC" id="2.3.2.2"/>
    </reaction>
</comment>
<comment type="catalytic activity">
    <reaction evidence="1 11">
        <text>an S-substituted glutathione + H2O = an S-substituted L-cysteinylglycine + L-glutamate</text>
        <dbReference type="Rhea" id="RHEA:59468"/>
        <dbReference type="ChEBI" id="CHEBI:15377"/>
        <dbReference type="ChEBI" id="CHEBI:29985"/>
        <dbReference type="ChEBI" id="CHEBI:90779"/>
        <dbReference type="ChEBI" id="CHEBI:143103"/>
        <dbReference type="EC" id="3.4.19.13"/>
    </reaction>
</comment>
<name>A0A4R3MHK2_9HYPH</name>
<dbReference type="EC" id="3.4.19.13" evidence="11"/>
<dbReference type="Gene3D" id="3.60.20.40">
    <property type="match status" value="1"/>
</dbReference>
<dbReference type="EMBL" id="SMAK01000001">
    <property type="protein sequence ID" value="TCT13227.1"/>
    <property type="molecule type" value="Genomic_DNA"/>
</dbReference>
<evidence type="ECO:0000313" key="15">
    <source>
        <dbReference type="Proteomes" id="UP000295678"/>
    </source>
</evidence>
<protein>
    <recommendedName>
        <fullName evidence="11">Glutathione hydrolase proenzyme</fullName>
        <ecNumber evidence="11">2.3.2.2</ecNumber>
        <ecNumber evidence="11">3.4.19.13</ecNumber>
    </recommendedName>
    <component>
        <recommendedName>
            <fullName evidence="11">Glutathione hydrolase large chain</fullName>
        </recommendedName>
    </component>
    <component>
        <recommendedName>
            <fullName evidence="11">Glutathione hydrolase small chain</fullName>
        </recommendedName>
    </component>
</protein>
<evidence type="ECO:0000256" key="12">
    <source>
        <dbReference type="SAM" id="MobiDB-lite"/>
    </source>
</evidence>
<dbReference type="EC" id="2.3.2.2" evidence="11"/>
<evidence type="ECO:0000256" key="5">
    <source>
        <dbReference type="ARBA" id="ARBA00022801"/>
    </source>
</evidence>
<evidence type="ECO:0000313" key="14">
    <source>
        <dbReference type="EMBL" id="TCT13227.1"/>
    </source>
</evidence>
<feature type="active site" description="Nucleophile" evidence="9">
    <location>
        <position position="410"/>
    </location>
</feature>
<keyword evidence="13" id="KW-0732">Signal</keyword>
<dbReference type="InterPro" id="IPR043138">
    <property type="entry name" value="GGT_lsub"/>
</dbReference>
<dbReference type="UniPathway" id="UPA00204"/>
<accession>A0A4R3MHK2</accession>
<sequence length="590" mass="61936">MMSRCLARLGAGIVAFLLPVALTAAPALAQEETGVISRAAPEPATYSGGSAAPATATRQMVVTAHPLASRAGLNALRDGGSAVDAAIAAQMVLGLVEPQSSGIGGGAFLLHWDAQTGAVTTWDGRETAPAAARPDRFLSPDGTPQRWPDMVPGGLSVGVPGTLAMLYAVHQKHGRLPWARLFDEAILLARHGFGVSSRLSALLSAMGPAAFSPAARDYFFGEDEAGPLLGEVRQNPEYAETLERIAIEGPDAFYRGEIADDIASAVRNAWRNPGDLTAADLAGYTAVERPAVCAPYRLYWVCGMGPPSSGGIAVAMTLAMLERFDLGEVPTPEALHLIGEAENLAFADRDHYVADPDFVAVPEGLLDPGYLAQRSALIDPVRAGGIRDSGTPPGVAEPPTRDTTREAPGTSQITVIDADGNAVSMTTTIESAFGSRLFVRGFLLNNELTDFAFVPDDAGRPVANRVEGGKRPRSSMAPTFVFGPDDRLRMILGSPGGSRIIPYVVKAIVAHLDWGLDPQAAADMFNFGARNGPFEIERISGADDWIAALEALGHAPMKVEMTSGLNIIVVRDGGIEAGSDPRREGMALGD</sequence>
<evidence type="ECO:0000256" key="8">
    <source>
        <dbReference type="ARBA" id="ARBA00047417"/>
    </source>
</evidence>
<dbReference type="Gene3D" id="1.10.246.130">
    <property type="match status" value="1"/>
</dbReference>
<comment type="similarity">
    <text evidence="3 11">Belongs to the gamma-glutamyltransferase family.</text>
</comment>
<dbReference type="InterPro" id="IPR043137">
    <property type="entry name" value="GGT_ssub_C"/>
</dbReference>
<evidence type="ECO:0000256" key="9">
    <source>
        <dbReference type="PIRSR" id="PIRSR600101-1"/>
    </source>
</evidence>
<comment type="PTM">
    <text evidence="11">Cleaved by autocatalysis into a large and a small subunit.</text>
</comment>
<evidence type="ECO:0000256" key="4">
    <source>
        <dbReference type="ARBA" id="ARBA00022679"/>
    </source>
</evidence>
<comment type="caution">
    <text evidence="14">The sequence shown here is derived from an EMBL/GenBank/DDBJ whole genome shotgun (WGS) entry which is preliminary data.</text>
</comment>
<feature type="signal peptide" evidence="13">
    <location>
        <begin position="1"/>
        <end position="29"/>
    </location>
</feature>
<dbReference type="PRINTS" id="PR01210">
    <property type="entry name" value="GGTRANSPTASE"/>
</dbReference>
<organism evidence="14 15">
    <name type="scientific">Tepidamorphus gemmatus</name>
    <dbReference type="NCBI Taxonomy" id="747076"/>
    <lineage>
        <taxon>Bacteria</taxon>
        <taxon>Pseudomonadati</taxon>
        <taxon>Pseudomonadota</taxon>
        <taxon>Alphaproteobacteria</taxon>
        <taxon>Hyphomicrobiales</taxon>
        <taxon>Tepidamorphaceae</taxon>
        <taxon>Tepidamorphus</taxon>
    </lineage>
</organism>
<evidence type="ECO:0000256" key="7">
    <source>
        <dbReference type="ARBA" id="ARBA00023315"/>
    </source>
</evidence>
<dbReference type="PANTHER" id="PTHR43199">
    <property type="entry name" value="GLUTATHIONE HYDROLASE"/>
    <property type="match status" value="1"/>
</dbReference>
<comment type="catalytic activity">
    <reaction evidence="2 11">
        <text>glutathione + H2O = L-cysteinylglycine + L-glutamate</text>
        <dbReference type="Rhea" id="RHEA:28807"/>
        <dbReference type="ChEBI" id="CHEBI:15377"/>
        <dbReference type="ChEBI" id="CHEBI:29985"/>
        <dbReference type="ChEBI" id="CHEBI:57925"/>
        <dbReference type="ChEBI" id="CHEBI:61694"/>
        <dbReference type="EC" id="3.4.19.13"/>
    </reaction>
</comment>
<comment type="subunit">
    <text evidence="11">This enzyme consists of two polypeptide chains, which are synthesized in precursor form from a single polypeptide.</text>
</comment>
<dbReference type="SUPFAM" id="SSF56235">
    <property type="entry name" value="N-terminal nucleophile aminohydrolases (Ntn hydrolases)"/>
    <property type="match status" value="1"/>
</dbReference>
<dbReference type="NCBIfam" id="TIGR00066">
    <property type="entry name" value="g_glut_trans"/>
    <property type="match status" value="1"/>
</dbReference>
<feature type="region of interest" description="Disordered" evidence="12">
    <location>
        <begin position="383"/>
        <end position="409"/>
    </location>
</feature>
<keyword evidence="4 11" id="KW-0808">Transferase</keyword>
<feature type="binding site" evidence="10">
    <location>
        <begin position="474"/>
        <end position="475"/>
    </location>
    <ligand>
        <name>L-glutamate</name>
        <dbReference type="ChEBI" id="CHEBI:29985"/>
    </ligand>
</feature>
<keyword evidence="6 11" id="KW-0865">Zymogen</keyword>
<feature type="binding site" evidence="10">
    <location>
        <position position="125"/>
    </location>
    <ligand>
        <name>L-glutamate</name>
        <dbReference type="ChEBI" id="CHEBI:29985"/>
    </ligand>
</feature>
<keyword evidence="7 11" id="KW-0012">Acyltransferase</keyword>
<proteinExistence type="inferred from homology"/>
<evidence type="ECO:0000256" key="11">
    <source>
        <dbReference type="RuleBase" id="RU368036"/>
    </source>
</evidence>
<keyword evidence="11" id="KW-0317">Glutathione biosynthesis</keyword>
<evidence type="ECO:0000256" key="6">
    <source>
        <dbReference type="ARBA" id="ARBA00023145"/>
    </source>
</evidence>
<evidence type="ECO:0000256" key="10">
    <source>
        <dbReference type="PIRSR" id="PIRSR600101-2"/>
    </source>
</evidence>
<dbReference type="AlphaFoldDB" id="A0A4R3MHK2"/>
<dbReference type="InterPro" id="IPR000101">
    <property type="entry name" value="GGT_peptidase"/>
</dbReference>
<feature type="chain" id="PRO_5020352918" description="Glutathione hydrolase proenzyme" evidence="13">
    <location>
        <begin position="30"/>
        <end position="590"/>
    </location>
</feature>
<dbReference type="GO" id="GO:0006750">
    <property type="term" value="P:glutathione biosynthetic process"/>
    <property type="evidence" value="ECO:0007669"/>
    <property type="project" value="UniProtKB-KW"/>
</dbReference>
<keyword evidence="15" id="KW-1185">Reference proteome</keyword>
<evidence type="ECO:0000256" key="2">
    <source>
        <dbReference type="ARBA" id="ARBA00001089"/>
    </source>
</evidence>
<feature type="binding site" evidence="10">
    <location>
        <position position="497"/>
    </location>
    <ligand>
        <name>L-glutamate</name>
        <dbReference type="ChEBI" id="CHEBI:29985"/>
    </ligand>
</feature>
<reference evidence="14 15" key="1">
    <citation type="submission" date="2019-03" db="EMBL/GenBank/DDBJ databases">
        <title>Genomic Encyclopedia of Type Strains, Phase IV (KMG-IV): sequencing the most valuable type-strain genomes for metagenomic binning, comparative biology and taxonomic classification.</title>
        <authorList>
            <person name="Goeker M."/>
        </authorList>
    </citation>
    <scope>NUCLEOTIDE SEQUENCE [LARGE SCALE GENOMIC DNA]</scope>
    <source>
        <strain evidence="14 15">DSM 19345</strain>
    </source>
</reference>
<comment type="pathway">
    <text evidence="11">Sulfur metabolism; glutathione metabolism.</text>
</comment>
<dbReference type="InterPro" id="IPR029055">
    <property type="entry name" value="Ntn_hydrolases_N"/>
</dbReference>
<dbReference type="PANTHER" id="PTHR43199:SF1">
    <property type="entry name" value="GLUTATHIONE HYDROLASE PROENZYME"/>
    <property type="match status" value="1"/>
</dbReference>
<dbReference type="Proteomes" id="UP000295678">
    <property type="component" value="Unassembled WGS sequence"/>
</dbReference>
<gene>
    <name evidence="14" type="ORF">EDC22_10188</name>
</gene>
<dbReference type="Pfam" id="PF01019">
    <property type="entry name" value="G_glu_transpept"/>
    <property type="match status" value="1"/>
</dbReference>
<evidence type="ECO:0000256" key="3">
    <source>
        <dbReference type="ARBA" id="ARBA00009381"/>
    </source>
</evidence>
<dbReference type="GO" id="GO:0036374">
    <property type="term" value="F:glutathione hydrolase activity"/>
    <property type="evidence" value="ECO:0007669"/>
    <property type="project" value="UniProtKB-UniRule"/>
</dbReference>
<evidence type="ECO:0000256" key="1">
    <source>
        <dbReference type="ARBA" id="ARBA00001049"/>
    </source>
</evidence>
<dbReference type="GO" id="GO:0103068">
    <property type="term" value="F:leukotriene C4 gamma-glutamyl transferase activity"/>
    <property type="evidence" value="ECO:0007669"/>
    <property type="project" value="UniProtKB-EC"/>
</dbReference>
<keyword evidence="5 11" id="KW-0378">Hydrolase</keyword>
<dbReference type="InterPro" id="IPR051792">
    <property type="entry name" value="GGT_bact"/>
</dbReference>
<evidence type="ECO:0000256" key="13">
    <source>
        <dbReference type="SAM" id="SignalP"/>
    </source>
</evidence>
<feature type="binding site" evidence="10">
    <location>
        <position position="450"/>
    </location>
    <ligand>
        <name>L-glutamate</name>
        <dbReference type="ChEBI" id="CHEBI:29985"/>
    </ligand>
</feature>
<dbReference type="GO" id="GO:0006751">
    <property type="term" value="P:glutathione catabolic process"/>
    <property type="evidence" value="ECO:0007669"/>
    <property type="project" value="UniProtKB-UniRule"/>
</dbReference>